<sequence length="500" mass="55200">MIRPFTLALLVAIPCLAAEPKPEVRQAPEKKAPQEEKKVQEPVSREGSVTIDGKKIDYTVTTSKLQLKKDDGTPRASIFNVSYLRKDVEDLSQRPVMFAFNGGPGSSAVWLHLGILGPVRVAMPGDGTEAPRPPARLIPNEFSILDHTDLVFVDPVSTGYSRVEKDGKASDFHGVEEDIESIADFIRRWITENDRWSSPKYLLGESYGGVRVAGLSEHLQSRYGMSLNGVVLLSSLLDFRTLRGGDGDNLLYSVYLPTFTSVAHHHGKLTGDREALVSEARAFANGEYALALIQGNSLAPEKKKEVAATLSRLTSIDADLIEKLDLQLDPSRFRAELLRAEGKVIGRFDARVAWPAGNEADSWPSYDPSFSLALGAYSTTMLSYLTEELGWEEDSPYEILTRKVHPWKWGATNGYVNLTNRLGTALRDNPHLRVLVMEGGCDLATPLDGIRYSLNQMTDAPESALKRISHVGYDAGHMFYLNPPDLEKARKDLAAFLTAE</sequence>
<evidence type="ECO:0000256" key="1">
    <source>
        <dbReference type="ARBA" id="ARBA00022645"/>
    </source>
</evidence>
<keyword evidence="3 7" id="KW-0732">Signal</keyword>
<dbReference type="Proteomes" id="UP001596472">
    <property type="component" value="Unassembled WGS sequence"/>
</dbReference>
<evidence type="ECO:0000256" key="4">
    <source>
        <dbReference type="ARBA" id="ARBA00022801"/>
    </source>
</evidence>
<dbReference type="Gene3D" id="3.40.50.1820">
    <property type="entry name" value="alpha/beta hydrolase"/>
    <property type="match status" value="1"/>
</dbReference>
<name>A0ABW2L3J9_9BACT</name>
<dbReference type="Pfam" id="PF00450">
    <property type="entry name" value="Peptidase_S10"/>
    <property type="match status" value="1"/>
</dbReference>
<dbReference type="InterPro" id="IPR001563">
    <property type="entry name" value="Peptidase_S10"/>
</dbReference>
<evidence type="ECO:0000313" key="9">
    <source>
        <dbReference type="Proteomes" id="UP001596472"/>
    </source>
</evidence>
<dbReference type="PROSITE" id="PS00131">
    <property type="entry name" value="CARBOXYPEPT_SER_SER"/>
    <property type="match status" value="1"/>
</dbReference>
<feature type="region of interest" description="Disordered" evidence="6">
    <location>
        <begin position="22"/>
        <end position="47"/>
    </location>
</feature>
<dbReference type="EMBL" id="JBHTBS010000003">
    <property type="protein sequence ID" value="MFC7336907.1"/>
    <property type="molecule type" value="Genomic_DNA"/>
</dbReference>
<dbReference type="InterPro" id="IPR029058">
    <property type="entry name" value="AB_hydrolase_fold"/>
</dbReference>
<protein>
    <submittedName>
        <fullName evidence="8">S10 family peptidase</fullName>
    </submittedName>
</protein>
<feature type="signal peptide" evidence="7">
    <location>
        <begin position="1"/>
        <end position="17"/>
    </location>
</feature>
<keyword evidence="4" id="KW-0378">Hydrolase</keyword>
<dbReference type="PANTHER" id="PTHR11802:SF3">
    <property type="entry name" value="RETINOID-INDUCIBLE SERINE CARBOXYPEPTIDASE"/>
    <property type="match status" value="1"/>
</dbReference>
<evidence type="ECO:0000256" key="2">
    <source>
        <dbReference type="ARBA" id="ARBA00022670"/>
    </source>
</evidence>
<evidence type="ECO:0000256" key="5">
    <source>
        <dbReference type="ARBA" id="ARBA00023180"/>
    </source>
</evidence>
<keyword evidence="5" id="KW-0325">Glycoprotein</keyword>
<feature type="chain" id="PRO_5046046739" evidence="7">
    <location>
        <begin position="18"/>
        <end position="500"/>
    </location>
</feature>
<comment type="caution">
    <text evidence="8">The sequence shown here is derived from an EMBL/GenBank/DDBJ whole genome shotgun (WGS) entry which is preliminary data.</text>
</comment>
<dbReference type="SUPFAM" id="SSF53474">
    <property type="entry name" value="alpha/beta-Hydrolases"/>
    <property type="match status" value="1"/>
</dbReference>
<gene>
    <name evidence="8" type="ORF">ACFQY0_06940</name>
</gene>
<keyword evidence="2" id="KW-0645">Protease</keyword>
<keyword evidence="9" id="KW-1185">Reference proteome</keyword>
<feature type="compositionally biased region" description="Basic and acidic residues" evidence="6">
    <location>
        <begin position="22"/>
        <end position="44"/>
    </location>
</feature>
<evidence type="ECO:0000256" key="6">
    <source>
        <dbReference type="SAM" id="MobiDB-lite"/>
    </source>
</evidence>
<dbReference type="PANTHER" id="PTHR11802">
    <property type="entry name" value="SERINE PROTEASE FAMILY S10 SERINE CARBOXYPEPTIDASE"/>
    <property type="match status" value="1"/>
</dbReference>
<evidence type="ECO:0000256" key="7">
    <source>
        <dbReference type="SAM" id="SignalP"/>
    </source>
</evidence>
<evidence type="ECO:0000313" key="8">
    <source>
        <dbReference type="EMBL" id="MFC7336907.1"/>
    </source>
</evidence>
<evidence type="ECO:0000256" key="3">
    <source>
        <dbReference type="ARBA" id="ARBA00022729"/>
    </source>
</evidence>
<proteinExistence type="predicted"/>
<accession>A0ABW2L3J9</accession>
<dbReference type="RefSeq" id="WP_379710720.1">
    <property type="nucleotide sequence ID" value="NZ_JBHTBS010000003.1"/>
</dbReference>
<reference evidence="9" key="1">
    <citation type="journal article" date="2019" name="Int. J. Syst. Evol. Microbiol.">
        <title>The Global Catalogue of Microorganisms (GCM) 10K type strain sequencing project: providing services to taxonomists for standard genome sequencing and annotation.</title>
        <authorList>
            <consortium name="The Broad Institute Genomics Platform"/>
            <consortium name="The Broad Institute Genome Sequencing Center for Infectious Disease"/>
            <person name="Wu L."/>
            <person name="Ma J."/>
        </authorList>
    </citation>
    <scope>NUCLEOTIDE SEQUENCE [LARGE SCALE GENOMIC DNA]</scope>
    <source>
        <strain evidence="9">CGMCC 4.1467</strain>
    </source>
</reference>
<dbReference type="InterPro" id="IPR018202">
    <property type="entry name" value="Ser_caboxypep_ser_AS"/>
</dbReference>
<keyword evidence="1" id="KW-0121">Carboxypeptidase</keyword>
<organism evidence="8 9">
    <name type="scientific">Haloferula chungangensis</name>
    <dbReference type="NCBI Taxonomy" id="1048331"/>
    <lineage>
        <taxon>Bacteria</taxon>
        <taxon>Pseudomonadati</taxon>
        <taxon>Verrucomicrobiota</taxon>
        <taxon>Verrucomicrobiia</taxon>
        <taxon>Verrucomicrobiales</taxon>
        <taxon>Verrucomicrobiaceae</taxon>
        <taxon>Haloferula</taxon>
    </lineage>
</organism>